<dbReference type="Proteomes" id="UP001500393">
    <property type="component" value="Unassembled WGS sequence"/>
</dbReference>
<feature type="region of interest" description="Disordered" evidence="1">
    <location>
        <begin position="27"/>
        <end position="56"/>
    </location>
</feature>
<protein>
    <submittedName>
        <fullName evidence="2">Uncharacterized protein</fullName>
    </submittedName>
</protein>
<gene>
    <name evidence="2" type="ORF">GCM10009789_07250</name>
</gene>
<dbReference type="EMBL" id="BAAAOS010000007">
    <property type="protein sequence ID" value="GAA1556460.1"/>
    <property type="molecule type" value="Genomic_DNA"/>
</dbReference>
<proteinExistence type="predicted"/>
<comment type="caution">
    <text evidence="2">The sequence shown here is derived from an EMBL/GenBank/DDBJ whole genome shotgun (WGS) entry which is preliminary data.</text>
</comment>
<organism evidence="2 3">
    <name type="scientific">Kribbella sancticallisti</name>
    <dbReference type="NCBI Taxonomy" id="460087"/>
    <lineage>
        <taxon>Bacteria</taxon>
        <taxon>Bacillati</taxon>
        <taxon>Actinomycetota</taxon>
        <taxon>Actinomycetes</taxon>
        <taxon>Propionibacteriales</taxon>
        <taxon>Kribbellaceae</taxon>
        <taxon>Kribbella</taxon>
    </lineage>
</organism>
<reference evidence="2 3" key="1">
    <citation type="journal article" date="2019" name="Int. J. Syst. Evol. Microbiol.">
        <title>The Global Catalogue of Microorganisms (GCM) 10K type strain sequencing project: providing services to taxonomists for standard genome sequencing and annotation.</title>
        <authorList>
            <consortium name="The Broad Institute Genomics Platform"/>
            <consortium name="The Broad Institute Genome Sequencing Center for Infectious Disease"/>
            <person name="Wu L."/>
            <person name="Ma J."/>
        </authorList>
    </citation>
    <scope>NUCLEOTIDE SEQUENCE [LARGE SCALE GENOMIC DNA]</scope>
    <source>
        <strain evidence="2 3">JCM 14969</strain>
    </source>
</reference>
<name>A0ABN2CC64_9ACTN</name>
<sequence length="56" mass="5806">MPSNCPAALARIQAKPRADTIADLTALSQTPSASRPESGCEAEPSGNWIETVPSPL</sequence>
<accession>A0ABN2CC64</accession>
<keyword evidence="3" id="KW-1185">Reference proteome</keyword>
<evidence type="ECO:0000256" key="1">
    <source>
        <dbReference type="SAM" id="MobiDB-lite"/>
    </source>
</evidence>
<evidence type="ECO:0000313" key="2">
    <source>
        <dbReference type="EMBL" id="GAA1556460.1"/>
    </source>
</evidence>
<evidence type="ECO:0000313" key="3">
    <source>
        <dbReference type="Proteomes" id="UP001500393"/>
    </source>
</evidence>